<dbReference type="KEGG" id="sbr:SY1_03890"/>
<proteinExistence type="inferred from homology"/>
<evidence type="ECO:0000256" key="1">
    <source>
        <dbReference type="ARBA" id="ARBA00004651"/>
    </source>
</evidence>
<evidence type="ECO:0000259" key="8">
    <source>
        <dbReference type="PROSITE" id="PS50928"/>
    </source>
</evidence>
<feature type="domain" description="ABC transmembrane type-1" evidence="8">
    <location>
        <begin position="116"/>
        <end position="305"/>
    </location>
</feature>
<keyword evidence="4 7" id="KW-0812">Transmembrane</keyword>
<accession>A0AB94IVV1</accession>
<keyword evidence="5 7" id="KW-1133">Transmembrane helix</keyword>
<dbReference type="InterPro" id="IPR025966">
    <property type="entry name" value="OppC_N"/>
</dbReference>
<evidence type="ECO:0000256" key="4">
    <source>
        <dbReference type="ARBA" id="ARBA00022692"/>
    </source>
</evidence>
<evidence type="ECO:0000256" key="7">
    <source>
        <dbReference type="RuleBase" id="RU363032"/>
    </source>
</evidence>
<organism evidence="9 10">
    <name type="scientific">Fretibacterium fastidiosum</name>
    <dbReference type="NCBI Taxonomy" id="651822"/>
    <lineage>
        <taxon>Bacteria</taxon>
        <taxon>Thermotogati</taxon>
        <taxon>Synergistota</taxon>
        <taxon>Synergistia</taxon>
        <taxon>Synergistales</taxon>
        <taxon>Aminobacteriaceae</taxon>
        <taxon>Fretibacterium</taxon>
    </lineage>
</organism>
<evidence type="ECO:0000256" key="3">
    <source>
        <dbReference type="ARBA" id="ARBA00022475"/>
    </source>
</evidence>
<dbReference type="RefSeq" id="WP_015556001.1">
    <property type="nucleotide sequence ID" value="NC_021038.1"/>
</dbReference>
<dbReference type="InterPro" id="IPR000515">
    <property type="entry name" value="MetI-like"/>
</dbReference>
<name>A0AB94IVV1_9BACT</name>
<evidence type="ECO:0000256" key="2">
    <source>
        <dbReference type="ARBA" id="ARBA00022448"/>
    </source>
</evidence>
<keyword evidence="10" id="KW-1185">Reference proteome</keyword>
<dbReference type="GO" id="GO:0005886">
    <property type="term" value="C:plasma membrane"/>
    <property type="evidence" value="ECO:0007669"/>
    <property type="project" value="UniProtKB-SubCell"/>
</dbReference>
<feature type="transmembrane region" description="Helical" evidence="7">
    <location>
        <begin position="55"/>
        <end position="76"/>
    </location>
</feature>
<dbReference type="GO" id="GO:0055085">
    <property type="term" value="P:transmembrane transport"/>
    <property type="evidence" value="ECO:0007669"/>
    <property type="project" value="InterPro"/>
</dbReference>
<protein>
    <submittedName>
        <fullName evidence="9">ABC-type dipeptide/oligopeptide/nickel transport systems, permease components</fullName>
    </submittedName>
</protein>
<dbReference type="SUPFAM" id="SSF161098">
    <property type="entry name" value="MetI-like"/>
    <property type="match status" value="1"/>
</dbReference>
<dbReference type="Pfam" id="PF00528">
    <property type="entry name" value="BPD_transp_1"/>
    <property type="match status" value="1"/>
</dbReference>
<feature type="transmembrane region" description="Helical" evidence="7">
    <location>
        <begin position="118"/>
        <end position="143"/>
    </location>
</feature>
<reference evidence="10" key="1">
    <citation type="submission" date="2010-03" db="EMBL/GenBank/DDBJ databases">
        <title>The genome sequence of Synergistetes sp. SGP1.</title>
        <authorList>
            <consortium name="metaHIT consortium -- http://www.metahit.eu/"/>
            <person name="Pajon A."/>
            <person name="Turner K."/>
            <person name="Parkhill J."/>
            <person name="Wade W."/>
            <person name="Vartoukian S."/>
        </authorList>
    </citation>
    <scope>NUCLEOTIDE SEQUENCE [LARGE SCALE GENOMIC DNA]</scope>
    <source>
        <strain evidence="10">SGP1</strain>
    </source>
</reference>
<feature type="transmembrane region" description="Helical" evidence="7">
    <location>
        <begin position="233"/>
        <end position="260"/>
    </location>
</feature>
<comment type="similarity">
    <text evidence="7">Belongs to the binding-protein-dependent transport system permease family.</text>
</comment>
<evidence type="ECO:0000313" key="10">
    <source>
        <dbReference type="Proteomes" id="UP000008957"/>
    </source>
</evidence>
<dbReference type="InterPro" id="IPR050366">
    <property type="entry name" value="BP-dependent_transpt_permease"/>
</dbReference>
<dbReference type="Pfam" id="PF12911">
    <property type="entry name" value="OppC_N"/>
    <property type="match status" value="1"/>
</dbReference>
<reference evidence="9 10" key="2">
    <citation type="submission" date="2010-03" db="EMBL/GenBank/DDBJ databases">
        <authorList>
            <person name="Pajon A."/>
        </authorList>
    </citation>
    <scope>NUCLEOTIDE SEQUENCE [LARGE SCALE GENOMIC DNA]</scope>
    <source>
        <strain evidence="9 10">SGP1</strain>
    </source>
</reference>
<dbReference type="PROSITE" id="PS50928">
    <property type="entry name" value="ABC_TM1"/>
    <property type="match status" value="1"/>
</dbReference>
<dbReference type="PANTHER" id="PTHR43386">
    <property type="entry name" value="OLIGOPEPTIDE TRANSPORT SYSTEM PERMEASE PROTEIN APPC"/>
    <property type="match status" value="1"/>
</dbReference>
<evidence type="ECO:0000256" key="6">
    <source>
        <dbReference type="ARBA" id="ARBA00023136"/>
    </source>
</evidence>
<evidence type="ECO:0000256" key="5">
    <source>
        <dbReference type="ARBA" id="ARBA00022989"/>
    </source>
</evidence>
<dbReference type="EMBL" id="FP929056">
    <property type="protein sequence ID" value="CBL27854.1"/>
    <property type="molecule type" value="Genomic_DNA"/>
</dbReference>
<feature type="transmembrane region" description="Helical" evidence="7">
    <location>
        <begin position="280"/>
        <end position="301"/>
    </location>
</feature>
<sequence>MEPRPNWCPAEAGDGEGFCPEDFRFVERPDEAPFASRPSVNYWQDAWRRLKRNRAALLSAALLAFVAALCVLGPALTPYGHEALNMAEKNLGPSAAHWFGTDKMGRDLFTRVAVGGRVSLIVALVGALIDILVGLLYGGVAAGLGGAVDNAMMRLADVLSSIPYLVLAVLVSLILGRGMASLLIAMTLTGWCNMAYLVRGQVLQIREQEFVLTARALGTSPWRILWKHLIPNIMGVMIVAVTFDIPLFIFGEAFLSYIGLGIQPPMTSWGALASGAQQQMLFYPWQLFFPTLFISLTMLSFQMLGDGLRDALDPRARD</sequence>
<dbReference type="PANTHER" id="PTHR43386:SF22">
    <property type="entry name" value="OLIGOPEPTIDE TRANSPORT SYSTEM PERMEASE PROTEIN OPPC"/>
    <property type="match status" value="1"/>
</dbReference>
<dbReference type="InterPro" id="IPR035906">
    <property type="entry name" value="MetI-like_sf"/>
</dbReference>
<dbReference type="Gene3D" id="1.10.3720.10">
    <property type="entry name" value="MetI-like"/>
    <property type="match status" value="1"/>
</dbReference>
<keyword evidence="2 7" id="KW-0813">Transport</keyword>
<evidence type="ECO:0000313" key="9">
    <source>
        <dbReference type="EMBL" id="CBL27854.1"/>
    </source>
</evidence>
<gene>
    <name evidence="9" type="ORF">SY1_03890</name>
</gene>
<dbReference type="AlphaFoldDB" id="A0AB94IVV1"/>
<comment type="subcellular location">
    <subcellularLocation>
        <location evidence="1 7">Cell membrane</location>
        <topology evidence="1 7">Multi-pass membrane protein</topology>
    </subcellularLocation>
</comment>
<dbReference type="Proteomes" id="UP000008957">
    <property type="component" value="Chromosome"/>
</dbReference>
<dbReference type="CDD" id="cd06261">
    <property type="entry name" value="TM_PBP2"/>
    <property type="match status" value="1"/>
</dbReference>
<keyword evidence="3" id="KW-1003">Cell membrane</keyword>
<keyword evidence="6 7" id="KW-0472">Membrane</keyword>